<evidence type="ECO:0008006" key="5">
    <source>
        <dbReference type="Google" id="ProtNLM"/>
    </source>
</evidence>
<feature type="region of interest" description="Disordered" evidence="2">
    <location>
        <begin position="118"/>
        <end position="147"/>
    </location>
</feature>
<dbReference type="Gene3D" id="1.10.443.10">
    <property type="entry name" value="Intergrase catalytic core"/>
    <property type="match status" value="1"/>
</dbReference>
<dbReference type="InterPro" id="IPR011010">
    <property type="entry name" value="DNA_brk_join_enz"/>
</dbReference>
<evidence type="ECO:0000313" key="3">
    <source>
        <dbReference type="EMBL" id="MFD0800503.1"/>
    </source>
</evidence>
<reference evidence="4" key="1">
    <citation type="journal article" date="2019" name="Int. J. Syst. Evol. Microbiol.">
        <title>The Global Catalogue of Microorganisms (GCM) 10K type strain sequencing project: providing services to taxonomists for standard genome sequencing and annotation.</title>
        <authorList>
            <consortium name="The Broad Institute Genomics Platform"/>
            <consortium name="The Broad Institute Genome Sequencing Center for Infectious Disease"/>
            <person name="Wu L."/>
            <person name="Ma J."/>
        </authorList>
    </citation>
    <scope>NUCLEOTIDE SEQUENCE [LARGE SCALE GENOMIC DNA]</scope>
    <source>
        <strain evidence="4">CCUG 63369</strain>
    </source>
</reference>
<name>A0ABW3BCQ5_9ACTN</name>
<evidence type="ECO:0000256" key="1">
    <source>
        <dbReference type="ARBA" id="ARBA00023172"/>
    </source>
</evidence>
<organism evidence="3 4">
    <name type="scientific">Streptomonospora algeriensis</name>
    <dbReference type="NCBI Taxonomy" id="995084"/>
    <lineage>
        <taxon>Bacteria</taxon>
        <taxon>Bacillati</taxon>
        <taxon>Actinomycetota</taxon>
        <taxon>Actinomycetes</taxon>
        <taxon>Streptosporangiales</taxon>
        <taxon>Nocardiopsidaceae</taxon>
        <taxon>Streptomonospora</taxon>
    </lineage>
</organism>
<dbReference type="Proteomes" id="UP001596956">
    <property type="component" value="Unassembled WGS sequence"/>
</dbReference>
<evidence type="ECO:0000313" key="4">
    <source>
        <dbReference type="Proteomes" id="UP001596956"/>
    </source>
</evidence>
<dbReference type="EMBL" id="JBHTHR010000060">
    <property type="protein sequence ID" value="MFD0800503.1"/>
    <property type="molecule type" value="Genomic_DNA"/>
</dbReference>
<keyword evidence="1" id="KW-0233">DNA recombination</keyword>
<comment type="caution">
    <text evidence="3">The sequence shown here is derived from an EMBL/GenBank/DDBJ whole genome shotgun (WGS) entry which is preliminary data.</text>
</comment>
<accession>A0ABW3BCQ5</accession>
<keyword evidence="4" id="KW-1185">Reference proteome</keyword>
<evidence type="ECO:0000256" key="2">
    <source>
        <dbReference type="SAM" id="MobiDB-lite"/>
    </source>
</evidence>
<sequence>MRCGDFCARFWRPAFDGDPDSTQVWLRSPVLPGFTFNEGRHTHRTWLAEDGVPEVARAARLGHRMRGMGEVYEHVTPAMKERVRTVLEDRWRHSLHTLKEAEREWLVETVPRLGEYYRAPDEKRDSEPERDRLHPRSPKRKEAAEAASDLRCCWWAIQDSNL</sequence>
<feature type="compositionally biased region" description="Basic and acidic residues" evidence="2">
    <location>
        <begin position="118"/>
        <end position="144"/>
    </location>
</feature>
<protein>
    <recommendedName>
        <fullName evidence="5">Integrase</fullName>
    </recommendedName>
</protein>
<dbReference type="InterPro" id="IPR013762">
    <property type="entry name" value="Integrase-like_cat_sf"/>
</dbReference>
<proteinExistence type="predicted"/>
<dbReference type="SUPFAM" id="SSF56349">
    <property type="entry name" value="DNA breaking-rejoining enzymes"/>
    <property type="match status" value="1"/>
</dbReference>
<gene>
    <name evidence="3" type="ORF">ACFQZU_04105</name>
</gene>